<comment type="caution">
    <text evidence="2">The sequence shown here is derived from an EMBL/GenBank/DDBJ whole genome shotgun (WGS) entry which is preliminary data.</text>
</comment>
<name>A0ABW4XQA8_9GAMM</name>
<dbReference type="RefSeq" id="WP_345342004.1">
    <property type="nucleotide sequence ID" value="NZ_BAABLI010000033.1"/>
</dbReference>
<sequence length="66" mass="7587">MLLLLLPLSLLSALYFYVEAMKAAMGPRRWAVAAAIAGPLLWPLFNAEKRMHWRRQAGRESVFWCP</sequence>
<protein>
    <submittedName>
        <fullName evidence="2">Uncharacterized protein</fullName>
    </submittedName>
</protein>
<organism evidence="2 3">
    <name type="scientific">Corallincola platygyrae</name>
    <dbReference type="NCBI Taxonomy" id="1193278"/>
    <lineage>
        <taxon>Bacteria</taxon>
        <taxon>Pseudomonadati</taxon>
        <taxon>Pseudomonadota</taxon>
        <taxon>Gammaproteobacteria</taxon>
        <taxon>Alteromonadales</taxon>
        <taxon>Psychromonadaceae</taxon>
        <taxon>Corallincola</taxon>
    </lineage>
</organism>
<feature type="transmembrane region" description="Helical" evidence="1">
    <location>
        <begin position="30"/>
        <end position="47"/>
    </location>
</feature>
<evidence type="ECO:0000313" key="2">
    <source>
        <dbReference type="EMBL" id="MFD2097756.1"/>
    </source>
</evidence>
<keyword evidence="1" id="KW-0472">Membrane</keyword>
<evidence type="ECO:0000256" key="1">
    <source>
        <dbReference type="SAM" id="Phobius"/>
    </source>
</evidence>
<keyword evidence="1" id="KW-0812">Transmembrane</keyword>
<evidence type="ECO:0000313" key="3">
    <source>
        <dbReference type="Proteomes" id="UP001597380"/>
    </source>
</evidence>
<proteinExistence type="predicted"/>
<dbReference type="Proteomes" id="UP001597380">
    <property type="component" value="Unassembled WGS sequence"/>
</dbReference>
<reference evidence="3" key="1">
    <citation type="journal article" date="2019" name="Int. J. Syst. Evol. Microbiol.">
        <title>The Global Catalogue of Microorganisms (GCM) 10K type strain sequencing project: providing services to taxonomists for standard genome sequencing and annotation.</title>
        <authorList>
            <consortium name="The Broad Institute Genomics Platform"/>
            <consortium name="The Broad Institute Genome Sequencing Center for Infectious Disease"/>
            <person name="Wu L."/>
            <person name="Ma J."/>
        </authorList>
    </citation>
    <scope>NUCLEOTIDE SEQUENCE [LARGE SCALE GENOMIC DNA]</scope>
    <source>
        <strain evidence="3">CGMCC 1.10992</strain>
    </source>
</reference>
<keyword evidence="3" id="KW-1185">Reference proteome</keyword>
<gene>
    <name evidence="2" type="ORF">ACFSJ3_17330</name>
</gene>
<accession>A0ABW4XQA8</accession>
<dbReference type="EMBL" id="JBHUHT010000029">
    <property type="protein sequence ID" value="MFD2097756.1"/>
    <property type="molecule type" value="Genomic_DNA"/>
</dbReference>
<keyword evidence="1" id="KW-1133">Transmembrane helix</keyword>